<dbReference type="AlphaFoldDB" id="A0A1J1LLF6"/>
<name>A0A1J1LLF6_9CYAN</name>
<proteinExistence type="predicted"/>
<keyword evidence="2" id="KW-1185">Reference proteome</keyword>
<gene>
    <name evidence="1" type="ORF">PL9214500546</name>
</gene>
<sequence length="118" mass="13165">MSASPLTLNLTQGSVSLRFTPEAAQNLKGVLDEIMQKLKAVAAKTTPGSGKPTPQKPIEYQYTGDIFLEVFCNPNIWPSPFAAKVLITVRDERIKLMTEAELTRIIDDVNQYLDQVRE</sequence>
<accession>A0A1J1LLF6</accession>
<protein>
    <submittedName>
        <fullName evidence="1">Uncharacterized protein</fullName>
    </submittedName>
</protein>
<reference evidence="2" key="1">
    <citation type="submission" date="2015-10" db="EMBL/GenBank/DDBJ databases">
        <authorList>
            <person name="Regsiter A."/>
            <person name="william w."/>
        </authorList>
    </citation>
    <scope>NUCLEOTIDE SEQUENCE [LARGE SCALE GENOMIC DNA]</scope>
</reference>
<evidence type="ECO:0000313" key="2">
    <source>
        <dbReference type="Proteomes" id="UP000184315"/>
    </source>
</evidence>
<dbReference type="STRING" id="671072.PL9214500546"/>
<dbReference type="EMBL" id="CZDF01000156">
    <property type="protein sequence ID" value="CUR33299.1"/>
    <property type="molecule type" value="Genomic_DNA"/>
</dbReference>
<dbReference type="OrthoDB" id="462433at2"/>
<dbReference type="Proteomes" id="UP000184315">
    <property type="component" value="Unassembled WGS sequence"/>
</dbReference>
<dbReference type="RefSeq" id="WP_072719916.1">
    <property type="nucleotide sequence ID" value="NZ_LN889802.1"/>
</dbReference>
<organism evidence="1 2">
    <name type="scientific">Planktothrix tepida PCC 9214</name>
    <dbReference type="NCBI Taxonomy" id="671072"/>
    <lineage>
        <taxon>Bacteria</taxon>
        <taxon>Bacillati</taxon>
        <taxon>Cyanobacteriota</taxon>
        <taxon>Cyanophyceae</taxon>
        <taxon>Oscillatoriophycideae</taxon>
        <taxon>Oscillatoriales</taxon>
        <taxon>Microcoleaceae</taxon>
        <taxon>Planktothrix</taxon>
    </lineage>
</organism>
<evidence type="ECO:0000313" key="1">
    <source>
        <dbReference type="EMBL" id="CUR33299.1"/>
    </source>
</evidence>